<evidence type="ECO:0000256" key="3">
    <source>
        <dbReference type="ARBA" id="ARBA00022692"/>
    </source>
</evidence>
<dbReference type="PANTHER" id="PTHR21143:SF133">
    <property type="entry name" value="GUSTATORY AND PHEROMONE RECEPTOR 32A-RELATED"/>
    <property type="match status" value="1"/>
</dbReference>
<evidence type="ECO:0000256" key="4">
    <source>
        <dbReference type="ARBA" id="ARBA00022989"/>
    </source>
</evidence>
<keyword evidence="2" id="KW-1003">Cell membrane</keyword>
<evidence type="ECO:0000313" key="9">
    <source>
        <dbReference type="Proteomes" id="UP001234178"/>
    </source>
</evidence>
<evidence type="ECO:0000256" key="6">
    <source>
        <dbReference type="ARBA" id="ARBA00023170"/>
    </source>
</evidence>
<proteinExistence type="predicted"/>
<reference evidence="8 9" key="1">
    <citation type="journal article" date="2023" name="Nucleic Acids Res.">
        <title>The hologenome of Daphnia magna reveals possible DNA methylation and microbiome-mediated evolution of the host genome.</title>
        <authorList>
            <person name="Chaturvedi A."/>
            <person name="Li X."/>
            <person name="Dhandapani V."/>
            <person name="Marshall H."/>
            <person name="Kissane S."/>
            <person name="Cuenca-Cambronero M."/>
            <person name="Asole G."/>
            <person name="Calvet F."/>
            <person name="Ruiz-Romero M."/>
            <person name="Marangio P."/>
            <person name="Guigo R."/>
            <person name="Rago D."/>
            <person name="Mirbahai L."/>
            <person name="Eastwood N."/>
            <person name="Colbourne J.K."/>
            <person name="Zhou J."/>
            <person name="Mallon E."/>
            <person name="Orsini L."/>
        </authorList>
    </citation>
    <scope>NUCLEOTIDE SEQUENCE [LARGE SCALE GENOMIC DNA]</scope>
    <source>
        <strain evidence="8">LRV0_1</strain>
    </source>
</reference>
<gene>
    <name evidence="8" type="ORF">OUZ56_013251</name>
</gene>
<feature type="transmembrane region" description="Helical" evidence="7">
    <location>
        <begin position="152"/>
        <end position="173"/>
    </location>
</feature>
<evidence type="ECO:0000256" key="7">
    <source>
        <dbReference type="SAM" id="Phobius"/>
    </source>
</evidence>
<feature type="transmembrane region" description="Helical" evidence="7">
    <location>
        <begin position="198"/>
        <end position="222"/>
    </location>
</feature>
<dbReference type="Pfam" id="PF08395">
    <property type="entry name" value="7tm_7"/>
    <property type="match status" value="1"/>
</dbReference>
<feature type="transmembrane region" description="Helical" evidence="7">
    <location>
        <begin position="54"/>
        <end position="78"/>
    </location>
</feature>
<accession>A0ABQ9Z5D9</accession>
<comment type="subcellular location">
    <subcellularLocation>
        <location evidence="1">Cell membrane</location>
        <topology evidence="1">Multi-pass membrane protein</topology>
    </subcellularLocation>
</comment>
<comment type="caution">
    <text evidence="8">The sequence shown here is derived from an EMBL/GenBank/DDBJ whole genome shotgun (WGS) entry which is preliminary data.</text>
</comment>
<dbReference type="PANTHER" id="PTHR21143">
    <property type="entry name" value="INVERTEBRATE GUSTATORY RECEPTOR"/>
    <property type="match status" value="1"/>
</dbReference>
<keyword evidence="6" id="KW-0675">Receptor</keyword>
<name>A0ABQ9Z5D9_9CRUS</name>
<keyword evidence="5 7" id="KW-0472">Membrane</keyword>
<evidence type="ECO:0008006" key="10">
    <source>
        <dbReference type="Google" id="ProtNLM"/>
    </source>
</evidence>
<dbReference type="EMBL" id="JAOYFB010000002">
    <property type="protein sequence ID" value="KAK4008096.1"/>
    <property type="molecule type" value="Genomic_DNA"/>
</dbReference>
<evidence type="ECO:0000256" key="5">
    <source>
        <dbReference type="ARBA" id="ARBA00023136"/>
    </source>
</evidence>
<evidence type="ECO:0000313" key="8">
    <source>
        <dbReference type="EMBL" id="KAK4008096.1"/>
    </source>
</evidence>
<dbReference type="Proteomes" id="UP001234178">
    <property type="component" value="Unassembled WGS sequence"/>
</dbReference>
<protein>
    <recommendedName>
        <fullName evidence="10">Gustatory receptor</fullName>
    </recommendedName>
</protein>
<evidence type="ECO:0000256" key="2">
    <source>
        <dbReference type="ARBA" id="ARBA00022475"/>
    </source>
</evidence>
<dbReference type="InterPro" id="IPR013604">
    <property type="entry name" value="7TM_chemorcpt"/>
</dbReference>
<organism evidence="8 9">
    <name type="scientific">Daphnia magna</name>
    <dbReference type="NCBI Taxonomy" id="35525"/>
    <lineage>
        <taxon>Eukaryota</taxon>
        <taxon>Metazoa</taxon>
        <taxon>Ecdysozoa</taxon>
        <taxon>Arthropoda</taxon>
        <taxon>Crustacea</taxon>
        <taxon>Branchiopoda</taxon>
        <taxon>Diplostraca</taxon>
        <taxon>Cladocera</taxon>
        <taxon>Anomopoda</taxon>
        <taxon>Daphniidae</taxon>
        <taxon>Daphnia</taxon>
    </lineage>
</organism>
<evidence type="ECO:0000256" key="1">
    <source>
        <dbReference type="ARBA" id="ARBA00004651"/>
    </source>
</evidence>
<sequence length="296" mass="34214">MPTVKESSAWAEDRQRRKLDFEWSLKPMTTLMRCVGIPFDFRDYRQLIGDRCSWIPSFVGLAASVTELISSVTVIWFTGVDSPFLYQLLTVGILLFLGLVLIAFYHVCILCWIAYLMMNALGQDIKASGKDIKQCSSQLKLWKATYYLTGEFVHYINCCFGPFLFLLTTSYFVRMTNNSFYMFSILTYSHDKGHEAKVYTFIIFLIKDWISFVALTYIPSLVRKEAMNITRKLQNLQFEDNALKRQAELLRMEVSLSLPQITAAGFFDIDCKLLPTMVGTTLTYLIILYQFDSNEK</sequence>
<keyword evidence="9" id="KW-1185">Reference proteome</keyword>
<keyword evidence="4 7" id="KW-1133">Transmembrane helix</keyword>
<feature type="transmembrane region" description="Helical" evidence="7">
    <location>
        <begin position="84"/>
        <end position="117"/>
    </location>
</feature>
<keyword evidence="3 7" id="KW-0812">Transmembrane</keyword>